<feature type="chain" id="PRO_5041434844" evidence="1">
    <location>
        <begin position="21"/>
        <end position="69"/>
    </location>
</feature>
<reference evidence="2" key="1">
    <citation type="submission" date="2023-06" db="EMBL/GenBank/DDBJ databases">
        <title>Genomic analysis of the entomopathogenic nematode Steinernema hermaphroditum.</title>
        <authorList>
            <person name="Schwarz E.M."/>
            <person name="Heppert J.K."/>
            <person name="Baniya A."/>
            <person name="Schwartz H.T."/>
            <person name="Tan C.-H."/>
            <person name="Antoshechkin I."/>
            <person name="Sternberg P.W."/>
            <person name="Goodrich-Blair H."/>
            <person name="Dillman A.R."/>
        </authorList>
    </citation>
    <scope>NUCLEOTIDE SEQUENCE</scope>
    <source>
        <strain evidence="2">PS9179</strain>
        <tissue evidence="2">Whole animal</tissue>
    </source>
</reference>
<keyword evidence="1" id="KW-0732">Signal</keyword>
<proteinExistence type="predicted"/>
<accession>A0AA39HWC4</accession>
<dbReference type="Proteomes" id="UP001175271">
    <property type="component" value="Unassembled WGS sequence"/>
</dbReference>
<dbReference type="AlphaFoldDB" id="A0AA39HWC4"/>
<feature type="signal peptide" evidence="1">
    <location>
        <begin position="1"/>
        <end position="20"/>
    </location>
</feature>
<keyword evidence="3" id="KW-1185">Reference proteome</keyword>
<evidence type="ECO:0000256" key="1">
    <source>
        <dbReference type="SAM" id="SignalP"/>
    </source>
</evidence>
<protein>
    <submittedName>
        <fullName evidence="2">Uncharacterized protein</fullName>
    </submittedName>
</protein>
<sequence length="69" mass="7499">MLRSLIALFVFALVIGTSTSSVLRVPLAALVDVKDSKCFPAACYGECPDTHPFLQIRALISLHCECCKD</sequence>
<gene>
    <name evidence="2" type="ORF">QR680_006692</name>
</gene>
<organism evidence="2 3">
    <name type="scientific">Steinernema hermaphroditum</name>
    <dbReference type="NCBI Taxonomy" id="289476"/>
    <lineage>
        <taxon>Eukaryota</taxon>
        <taxon>Metazoa</taxon>
        <taxon>Ecdysozoa</taxon>
        <taxon>Nematoda</taxon>
        <taxon>Chromadorea</taxon>
        <taxon>Rhabditida</taxon>
        <taxon>Tylenchina</taxon>
        <taxon>Panagrolaimomorpha</taxon>
        <taxon>Strongyloidoidea</taxon>
        <taxon>Steinernematidae</taxon>
        <taxon>Steinernema</taxon>
    </lineage>
</organism>
<dbReference type="EMBL" id="JAUCMV010000003">
    <property type="protein sequence ID" value="KAK0413257.1"/>
    <property type="molecule type" value="Genomic_DNA"/>
</dbReference>
<evidence type="ECO:0000313" key="2">
    <source>
        <dbReference type="EMBL" id="KAK0413257.1"/>
    </source>
</evidence>
<comment type="caution">
    <text evidence="2">The sequence shown here is derived from an EMBL/GenBank/DDBJ whole genome shotgun (WGS) entry which is preliminary data.</text>
</comment>
<evidence type="ECO:0000313" key="3">
    <source>
        <dbReference type="Proteomes" id="UP001175271"/>
    </source>
</evidence>
<name>A0AA39HWC4_9BILA</name>